<reference evidence="3" key="1">
    <citation type="submission" date="2021-04" db="EMBL/GenBank/DDBJ databases">
        <authorList>
            <person name="Yoon J."/>
        </authorList>
    </citation>
    <scope>NUCLEOTIDE SEQUENCE</scope>
    <source>
        <strain evidence="3">KMU-90</strain>
    </source>
</reference>
<dbReference type="InterPro" id="IPR001296">
    <property type="entry name" value="Glyco_trans_1"/>
</dbReference>
<dbReference type="Pfam" id="PF13439">
    <property type="entry name" value="Glyco_transf_4"/>
    <property type="match status" value="1"/>
</dbReference>
<dbReference type="EC" id="2.4.-.-" evidence="3"/>
<dbReference type="RefSeq" id="WP_212538181.1">
    <property type="nucleotide sequence ID" value="NZ_JAGTUU010000008.1"/>
</dbReference>
<keyword evidence="4" id="KW-1185">Reference proteome</keyword>
<organism evidence="3 4">
    <name type="scientific">Thetidibacter halocola</name>
    <dbReference type="NCBI Taxonomy" id="2827239"/>
    <lineage>
        <taxon>Bacteria</taxon>
        <taxon>Pseudomonadati</taxon>
        <taxon>Pseudomonadota</taxon>
        <taxon>Alphaproteobacteria</taxon>
        <taxon>Rhodobacterales</taxon>
        <taxon>Roseobacteraceae</taxon>
        <taxon>Thetidibacter</taxon>
    </lineage>
</organism>
<dbReference type="EMBL" id="JAGTUU010000008">
    <property type="protein sequence ID" value="MBS0126233.1"/>
    <property type="molecule type" value="Genomic_DNA"/>
</dbReference>
<dbReference type="AlphaFoldDB" id="A0A8J7WJ45"/>
<evidence type="ECO:0000313" key="3">
    <source>
        <dbReference type="EMBL" id="MBS0126233.1"/>
    </source>
</evidence>
<dbReference type="PANTHER" id="PTHR45947:SF3">
    <property type="entry name" value="SULFOQUINOVOSYL TRANSFERASE SQD2"/>
    <property type="match status" value="1"/>
</dbReference>
<dbReference type="PANTHER" id="PTHR45947">
    <property type="entry name" value="SULFOQUINOVOSYL TRANSFERASE SQD2"/>
    <property type="match status" value="1"/>
</dbReference>
<dbReference type="Gene3D" id="3.40.50.2000">
    <property type="entry name" value="Glycogen Phosphorylase B"/>
    <property type="match status" value="2"/>
</dbReference>
<dbReference type="GO" id="GO:0016758">
    <property type="term" value="F:hexosyltransferase activity"/>
    <property type="evidence" value="ECO:0007669"/>
    <property type="project" value="TreeGrafter"/>
</dbReference>
<protein>
    <submittedName>
        <fullName evidence="3">Glycosyltransferase</fullName>
        <ecNumber evidence="3">2.4.-.-</ecNumber>
    </submittedName>
</protein>
<feature type="domain" description="Glycosyl transferase family 1" evidence="1">
    <location>
        <begin position="188"/>
        <end position="347"/>
    </location>
</feature>
<evidence type="ECO:0000259" key="1">
    <source>
        <dbReference type="Pfam" id="PF00534"/>
    </source>
</evidence>
<proteinExistence type="predicted"/>
<dbReference type="InterPro" id="IPR028098">
    <property type="entry name" value="Glyco_trans_4-like_N"/>
</dbReference>
<evidence type="ECO:0000313" key="4">
    <source>
        <dbReference type="Proteomes" id="UP000681356"/>
    </source>
</evidence>
<feature type="domain" description="Glycosyltransferase subfamily 4-like N-terminal" evidence="2">
    <location>
        <begin position="15"/>
        <end position="180"/>
    </location>
</feature>
<name>A0A8J7WJ45_9RHOB</name>
<keyword evidence="3" id="KW-0328">Glycosyltransferase</keyword>
<comment type="caution">
    <text evidence="3">The sequence shown here is derived from an EMBL/GenBank/DDBJ whole genome shotgun (WGS) entry which is preliminary data.</text>
</comment>
<accession>A0A8J7WJ45</accession>
<dbReference type="InterPro" id="IPR050194">
    <property type="entry name" value="Glycosyltransferase_grp1"/>
</dbReference>
<evidence type="ECO:0000259" key="2">
    <source>
        <dbReference type="Pfam" id="PF13439"/>
    </source>
</evidence>
<gene>
    <name evidence="3" type="ORF">KB874_19270</name>
</gene>
<dbReference type="Pfam" id="PF00534">
    <property type="entry name" value="Glycos_transf_1"/>
    <property type="match status" value="1"/>
</dbReference>
<sequence>MRLLILTHWLSNRGGGVSVVAAAHARALAAMPGIEVHAMGLVSDPGERADQDWGGATVHALIPRDTRLTGHAPGMVRAIEAIAPDVVHLHGLWTYPALLAGRWRARHPGGRLVISPHGMLTPCALAQSAWKKALAGLLFQRRTFARADLLHALSASETTEIRAYCGARLVAEIPNGVDLAPVPPRAERPEPRRMLYLGRIHPGKNLDGLLEAWAHAGPLAAGWTLQVAGWDQGGTEARLRAQVARLGLADRVTFSGPLFGTNKDAALAAADAFVLPSLSEGLPMAVLEAWSHALPVLMTEACNLPHGFAEGAARRLDTADVAQAARALADFLAMDAATLARMGAAGRALAERDHRWDVVAQRFRAAYDWSRGETERPDFIRDYS</sequence>
<dbReference type="SUPFAM" id="SSF53756">
    <property type="entry name" value="UDP-Glycosyltransferase/glycogen phosphorylase"/>
    <property type="match status" value="1"/>
</dbReference>
<dbReference type="Proteomes" id="UP000681356">
    <property type="component" value="Unassembled WGS sequence"/>
</dbReference>
<keyword evidence="3" id="KW-0808">Transferase</keyword>